<dbReference type="SUPFAM" id="SSF158472">
    <property type="entry name" value="HAMP domain-like"/>
    <property type="match status" value="1"/>
</dbReference>
<evidence type="ECO:0000256" key="12">
    <source>
        <dbReference type="ARBA" id="ARBA00023012"/>
    </source>
</evidence>
<dbReference type="Pfam" id="PF08448">
    <property type="entry name" value="PAS_4"/>
    <property type="match status" value="1"/>
</dbReference>
<keyword evidence="12" id="KW-0902">Two-component regulatory system</keyword>
<dbReference type="PROSITE" id="PS50885">
    <property type="entry name" value="HAMP"/>
    <property type="match status" value="1"/>
</dbReference>
<evidence type="ECO:0000256" key="6">
    <source>
        <dbReference type="ARBA" id="ARBA00022679"/>
    </source>
</evidence>
<dbReference type="InterPro" id="IPR004358">
    <property type="entry name" value="Sig_transdc_His_kin-like_C"/>
</dbReference>
<dbReference type="PIRSF" id="PIRSF037532">
    <property type="entry name" value="STHK_NtrY"/>
    <property type="match status" value="1"/>
</dbReference>
<keyword evidence="9 18" id="KW-0418">Kinase</keyword>
<dbReference type="CDD" id="cd06225">
    <property type="entry name" value="HAMP"/>
    <property type="match status" value="1"/>
</dbReference>
<sequence length="777" mass="85492">MLASSALPQPRKSRFARRFAVMMRKGSLFPVLEVGCVLLLITMIGFSIWLVGSYQGRQAMVPAPVTATLLVGNLVPAMALLALIGRRVAISRAGVSGEQGTGRLHVRFVALFSLISSIPMLLVVVITSLLFQYGVEFWFSDRARGMLENANDLARGYYEEGRRDVSAETVAMASDLREYLQQTRIDSPEFAEAYIFQVVGRKMNESAIVEIGDDGVIRTAAIVDPDNRTSSDRVTPDIVRQLEAGETAVVSAEADRIEVVTPLDKKARVYLYVARASNQLALSQWERAQTVLSDYKALFSRSQNLQVQFNIALFVVSLLLVAVALWAALKFADRMVRPLTDMASAARDISTGNFATRVDTANRTDEVGVLGRAFNRMASRLSEQTSALIRANSQLDDRRAFTEAVLESVSAGVISVDPMGMVRLMNSTAQRLLLIDAEQCLGCTLSSIAPPFARLVGDGTEKAVIQYSRGTDLLTLAVRTVREPYGLVITFEDITQQLVDQRQAAWSDVARRIAHEIKNPLTPIQLAAERLKRRYGKKVSEDDPTFGQLTDTIVRQVGDLRNMVDEFSSFARMPKPVFREENFFDLVRQAIFLQEVAHPAIRFAAEGVHEGSDLHCDRRQIGQAVTNILKNAVEAIEAKAQADEVYQGSVTATVSRHAQYLVLTLDDNGIGLPADRDRIVEPYMTTREKGTGLGLAIVKKIVEEHFGDLAFESNDVGGTRVIIRLDTDLLLASAGQDAANAAPVIRHSSADRASRTGATADRRHNELSRTAQDEESN</sequence>
<dbReference type="Gene3D" id="1.10.287.130">
    <property type="match status" value="1"/>
</dbReference>
<evidence type="ECO:0000256" key="2">
    <source>
        <dbReference type="ARBA" id="ARBA00004651"/>
    </source>
</evidence>
<dbReference type="InterPro" id="IPR003594">
    <property type="entry name" value="HATPase_dom"/>
</dbReference>
<dbReference type="InterPro" id="IPR017232">
    <property type="entry name" value="NtrY"/>
</dbReference>
<dbReference type="InterPro" id="IPR036097">
    <property type="entry name" value="HisK_dim/P_sf"/>
</dbReference>
<keyword evidence="10" id="KW-0067">ATP-binding</keyword>
<feature type="compositionally biased region" description="Basic and acidic residues" evidence="14">
    <location>
        <begin position="748"/>
        <end position="767"/>
    </location>
</feature>
<dbReference type="EC" id="2.7.13.3" evidence="3"/>
<comment type="subcellular location">
    <subcellularLocation>
        <location evidence="2">Cell membrane</location>
        <topology evidence="2">Multi-pass membrane protein</topology>
    </subcellularLocation>
</comment>
<dbReference type="GeneID" id="303486838"/>
<evidence type="ECO:0000313" key="18">
    <source>
        <dbReference type="EMBL" id="ASR52558.1"/>
    </source>
</evidence>
<accession>A0ABM6M995</accession>
<dbReference type="PANTHER" id="PTHR43065">
    <property type="entry name" value="SENSOR HISTIDINE KINASE"/>
    <property type="match status" value="1"/>
</dbReference>
<dbReference type="Pfam" id="PF00512">
    <property type="entry name" value="HisKA"/>
    <property type="match status" value="1"/>
</dbReference>
<dbReference type="Pfam" id="PF00672">
    <property type="entry name" value="HAMP"/>
    <property type="match status" value="1"/>
</dbReference>
<dbReference type="Gene3D" id="6.10.340.10">
    <property type="match status" value="1"/>
</dbReference>
<evidence type="ECO:0000313" key="19">
    <source>
        <dbReference type="Proteomes" id="UP000258016"/>
    </source>
</evidence>
<dbReference type="GO" id="GO:0016301">
    <property type="term" value="F:kinase activity"/>
    <property type="evidence" value="ECO:0007669"/>
    <property type="project" value="UniProtKB-KW"/>
</dbReference>
<dbReference type="InterPro" id="IPR005467">
    <property type="entry name" value="His_kinase_dom"/>
</dbReference>
<dbReference type="SMART" id="SM00387">
    <property type="entry name" value="HATPase_c"/>
    <property type="match status" value="1"/>
</dbReference>
<dbReference type="PRINTS" id="PR00344">
    <property type="entry name" value="BCTRLSENSOR"/>
</dbReference>
<evidence type="ECO:0000256" key="15">
    <source>
        <dbReference type="SAM" id="Phobius"/>
    </source>
</evidence>
<keyword evidence="8" id="KW-0547">Nucleotide-binding</keyword>
<reference evidence="18 19" key="1">
    <citation type="submission" date="2017-03" db="EMBL/GenBank/DDBJ databases">
        <title>Complete genome sequence of Blastomonas fulva degrading microcsystin LR.</title>
        <authorList>
            <person name="Lee H.-g."/>
            <person name="Jin L."/>
            <person name="oh H.-M."/>
        </authorList>
    </citation>
    <scope>NUCLEOTIDE SEQUENCE [LARGE SCALE GENOMIC DNA]</scope>
    <source>
        <strain evidence="18 19">T2</strain>
    </source>
</reference>
<feature type="transmembrane region" description="Helical" evidence="15">
    <location>
        <begin position="27"/>
        <end position="51"/>
    </location>
</feature>
<evidence type="ECO:0000256" key="10">
    <source>
        <dbReference type="ARBA" id="ARBA00022840"/>
    </source>
</evidence>
<dbReference type="Gene3D" id="3.30.565.10">
    <property type="entry name" value="Histidine kinase-like ATPase, C-terminal domain"/>
    <property type="match status" value="1"/>
</dbReference>
<evidence type="ECO:0000256" key="3">
    <source>
        <dbReference type="ARBA" id="ARBA00012438"/>
    </source>
</evidence>
<feature type="transmembrane region" description="Helical" evidence="15">
    <location>
        <begin position="309"/>
        <end position="329"/>
    </location>
</feature>
<evidence type="ECO:0000256" key="8">
    <source>
        <dbReference type="ARBA" id="ARBA00022741"/>
    </source>
</evidence>
<protein>
    <recommendedName>
        <fullName evidence="3">histidine kinase</fullName>
        <ecNumber evidence="3">2.7.13.3</ecNumber>
    </recommendedName>
</protein>
<dbReference type="SUPFAM" id="SSF55874">
    <property type="entry name" value="ATPase domain of HSP90 chaperone/DNA topoisomerase II/histidine kinase"/>
    <property type="match status" value="1"/>
</dbReference>
<feature type="domain" description="Histidine kinase" evidence="16">
    <location>
        <begin position="512"/>
        <end position="729"/>
    </location>
</feature>
<evidence type="ECO:0000259" key="16">
    <source>
        <dbReference type="PROSITE" id="PS50109"/>
    </source>
</evidence>
<keyword evidence="7 15" id="KW-0812">Transmembrane</keyword>
<name>A0ABM6M995_9SPHN</name>
<dbReference type="SMART" id="SM00304">
    <property type="entry name" value="HAMP"/>
    <property type="match status" value="1"/>
</dbReference>
<dbReference type="SMART" id="SM00388">
    <property type="entry name" value="HisKA"/>
    <property type="match status" value="1"/>
</dbReference>
<evidence type="ECO:0000259" key="17">
    <source>
        <dbReference type="PROSITE" id="PS50885"/>
    </source>
</evidence>
<dbReference type="InterPro" id="IPR035965">
    <property type="entry name" value="PAS-like_dom_sf"/>
</dbReference>
<keyword evidence="4" id="KW-1003">Cell membrane</keyword>
<dbReference type="RefSeq" id="WP_117352806.1">
    <property type="nucleotide sequence ID" value="NZ_CP020083.1"/>
</dbReference>
<dbReference type="InterPro" id="IPR013656">
    <property type="entry name" value="PAS_4"/>
</dbReference>
<evidence type="ECO:0000256" key="11">
    <source>
        <dbReference type="ARBA" id="ARBA00022989"/>
    </source>
</evidence>
<dbReference type="InterPro" id="IPR003660">
    <property type="entry name" value="HAMP_dom"/>
</dbReference>
<dbReference type="SUPFAM" id="SSF55785">
    <property type="entry name" value="PYP-like sensor domain (PAS domain)"/>
    <property type="match status" value="1"/>
</dbReference>
<dbReference type="Gene3D" id="3.30.450.20">
    <property type="entry name" value="PAS domain"/>
    <property type="match status" value="1"/>
</dbReference>
<dbReference type="Pfam" id="PF19312">
    <property type="entry name" value="NtrY_N"/>
    <property type="match status" value="1"/>
</dbReference>
<evidence type="ECO:0000256" key="13">
    <source>
        <dbReference type="ARBA" id="ARBA00023136"/>
    </source>
</evidence>
<dbReference type="EMBL" id="CP020083">
    <property type="protein sequence ID" value="ASR52558.1"/>
    <property type="molecule type" value="Genomic_DNA"/>
</dbReference>
<evidence type="ECO:0000256" key="14">
    <source>
        <dbReference type="SAM" id="MobiDB-lite"/>
    </source>
</evidence>
<evidence type="ECO:0000256" key="9">
    <source>
        <dbReference type="ARBA" id="ARBA00022777"/>
    </source>
</evidence>
<evidence type="ECO:0000256" key="7">
    <source>
        <dbReference type="ARBA" id="ARBA00022692"/>
    </source>
</evidence>
<evidence type="ECO:0000256" key="1">
    <source>
        <dbReference type="ARBA" id="ARBA00000085"/>
    </source>
</evidence>
<comment type="catalytic activity">
    <reaction evidence="1">
        <text>ATP + protein L-histidine = ADP + protein N-phospho-L-histidine.</text>
        <dbReference type="EC" id="2.7.13.3"/>
    </reaction>
</comment>
<dbReference type="InterPro" id="IPR036890">
    <property type="entry name" value="HATPase_C_sf"/>
</dbReference>
<dbReference type="InterPro" id="IPR045671">
    <property type="entry name" value="NtrY-like_N"/>
</dbReference>
<keyword evidence="13 15" id="KW-0472">Membrane</keyword>
<keyword evidence="11 15" id="KW-1133">Transmembrane helix</keyword>
<keyword evidence="5" id="KW-0597">Phosphoprotein</keyword>
<dbReference type="CDD" id="cd00082">
    <property type="entry name" value="HisKA"/>
    <property type="match status" value="1"/>
</dbReference>
<feature type="transmembrane region" description="Helical" evidence="15">
    <location>
        <begin position="63"/>
        <end position="85"/>
    </location>
</feature>
<keyword evidence="19" id="KW-1185">Reference proteome</keyword>
<organism evidence="18 19">
    <name type="scientific">Blastomonas fulva</name>
    <dbReference type="NCBI Taxonomy" id="1550728"/>
    <lineage>
        <taxon>Bacteria</taxon>
        <taxon>Pseudomonadati</taxon>
        <taxon>Pseudomonadota</taxon>
        <taxon>Alphaproteobacteria</taxon>
        <taxon>Sphingomonadales</taxon>
        <taxon>Sphingomonadaceae</taxon>
        <taxon>Blastomonas</taxon>
    </lineage>
</organism>
<dbReference type="Proteomes" id="UP000258016">
    <property type="component" value="Chromosome"/>
</dbReference>
<dbReference type="PROSITE" id="PS50109">
    <property type="entry name" value="HIS_KIN"/>
    <property type="match status" value="1"/>
</dbReference>
<proteinExistence type="predicted"/>
<dbReference type="SUPFAM" id="SSF47384">
    <property type="entry name" value="Homodimeric domain of signal transducing histidine kinase"/>
    <property type="match status" value="1"/>
</dbReference>
<keyword evidence="6" id="KW-0808">Transferase</keyword>
<dbReference type="PANTHER" id="PTHR43065:SF10">
    <property type="entry name" value="PEROXIDE STRESS-ACTIVATED HISTIDINE KINASE MAK3"/>
    <property type="match status" value="1"/>
</dbReference>
<evidence type="ECO:0000256" key="4">
    <source>
        <dbReference type="ARBA" id="ARBA00022475"/>
    </source>
</evidence>
<dbReference type="Pfam" id="PF02518">
    <property type="entry name" value="HATPase_c"/>
    <property type="match status" value="1"/>
</dbReference>
<gene>
    <name evidence="18" type="ORF">B5J99_14730</name>
</gene>
<feature type="transmembrane region" description="Helical" evidence="15">
    <location>
        <begin position="106"/>
        <end position="131"/>
    </location>
</feature>
<dbReference type="InterPro" id="IPR003661">
    <property type="entry name" value="HisK_dim/P_dom"/>
</dbReference>
<evidence type="ECO:0000256" key="5">
    <source>
        <dbReference type="ARBA" id="ARBA00022553"/>
    </source>
</evidence>
<feature type="region of interest" description="Disordered" evidence="14">
    <location>
        <begin position="743"/>
        <end position="777"/>
    </location>
</feature>
<feature type="domain" description="HAMP" evidence="17">
    <location>
        <begin position="333"/>
        <end position="386"/>
    </location>
</feature>